<proteinExistence type="predicted"/>
<name>L8G7Q6_PSED2</name>
<dbReference type="EMBL" id="GL573233">
    <property type="protein sequence ID" value="ELR09265.1"/>
    <property type="molecule type" value="Genomic_DNA"/>
</dbReference>
<accession>L8G7Q6</accession>
<organism evidence="1 2">
    <name type="scientific">Pseudogymnoascus destructans (strain ATCC MYA-4855 / 20631-21)</name>
    <name type="common">Bat white-nose syndrome fungus</name>
    <name type="synonym">Geomyces destructans</name>
    <dbReference type="NCBI Taxonomy" id="658429"/>
    <lineage>
        <taxon>Eukaryota</taxon>
        <taxon>Fungi</taxon>
        <taxon>Dikarya</taxon>
        <taxon>Ascomycota</taxon>
        <taxon>Pezizomycotina</taxon>
        <taxon>Leotiomycetes</taxon>
        <taxon>Thelebolales</taxon>
        <taxon>Thelebolaceae</taxon>
        <taxon>Pseudogymnoascus</taxon>
    </lineage>
</organism>
<sequence>MDPDLGGDKPRLARLTGRIWSIQVTNYLKRWDLYGVVDSGYELNANTDEEDFENRTDAAKETHEGKAAKRKIDRKRDQRVTKCEEGAIETITGFCAPEPLSNIAELGTVKEMWGTLKRIYAPIGRQQLTDRINAYSHYSPQSRFIKYHLSSVGFRKSLRSMI</sequence>
<dbReference type="InParanoid" id="L8G7Q6"/>
<evidence type="ECO:0000313" key="1">
    <source>
        <dbReference type="EMBL" id="ELR09265.1"/>
    </source>
</evidence>
<dbReference type="Proteomes" id="UP000011064">
    <property type="component" value="Unassembled WGS sequence"/>
</dbReference>
<protein>
    <submittedName>
        <fullName evidence="1">Uncharacterized protein</fullName>
    </submittedName>
</protein>
<dbReference type="AlphaFoldDB" id="L8G7Q6"/>
<evidence type="ECO:0000313" key="2">
    <source>
        <dbReference type="Proteomes" id="UP000011064"/>
    </source>
</evidence>
<keyword evidence="2" id="KW-1185">Reference proteome</keyword>
<dbReference type="HOGENOM" id="CLU_1644455_0_0_1"/>
<dbReference type="VEuPathDB" id="FungiDB:GMDG_03835"/>
<reference evidence="2" key="1">
    <citation type="submission" date="2010-09" db="EMBL/GenBank/DDBJ databases">
        <title>The genome sequence of Geomyces destructans 20631-21.</title>
        <authorList>
            <consortium name="The Broad Institute Genome Sequencing Platform"/>
            <person name="Cuomo C.A."/>
            <person name="Blehert D.S."/>
            <person name="Lorch J.M."/>
            <person name="Young S.K."/>
            <person name="Zeng Q."/>
            <person name="Gargeya S."/>
            <person name="Fitzgerald M."/>
            <person name="Haas B."/>
            <person name="Abouelleil A."/>
            <person name="Alvarado L."/>
            <person name="Arachchi H.M."/>
            <person name="Berlin A."/>
            <person name="Brown A."/>
            <person name="Chapman S.B."/>
            <person name="Chen Z."/>
            <person name="Dunbar C."/>
            <person name="Freedman E."/>
            <person name="Gearin G."/>
            <person name="Gellesch M."/>
            <person name="Goldberg J."/>
            <person name="Griggs A."/>
            <person name="Gujja S."/>
            <person name="Heiman D."/>
            <person name="Howarth C."/>
            <person name="Larson L."/>
            <person name="Lui A."/>
            <person name="MacDonald P.J.P."/>
            <person name="Montmayeur A."/>
            <person name="Murphy C."/>
            <person name="Neiman D."/>
            <person name="Pearson M."/>
            <person name="Priest M."/>
            <person name="Roberts A."/>
            <person name="Saif S."/>
            <person name="Shea T."/>
            <person name="Shenoy N."/>
            <person name="Sisk P."/>
            <person name="Stolte C."/>
            <person name="Sykes S."/>
            <person name="Wortman J."/>
            <person name="Nusbaum C."/>
            <person name="Birren B."/>
        </authorList>
    </citation>
    <scope>NUCLEOTIDE SEQUENCE [LARGE SCALE GENOMIC DNA]</scope>
    <source>
        <strain evidence="2">ATCC MYA-4855 / 20631-21</strain>
    </source>
</reference>
<gene>
    <name evidence="1" type="ORF">GMDG_03835</name>
</gene>